<evidence type="ECO:0000256" key="7">
    <source>
        <dbReference type="SAM" id="Phobius"/>
    </source>
</evidence>
<feature type="transmembrane region" description="Helical" evidence="7">
    <location>
        <begin position="700"/>
        <end position="719"/>
    </location>
</feature>
<dbReference type="PROSITE" id="PS51257">
    <property type="entry name" value="PROKAR_LIPOPROTEIN"/>
    <property type="match status" value="1"/>
</dbReference>
<dbReference type="PROSITE" id="PS01186">
    <property type="entry name" value="EGF_2"/>
    <property type="match status" value="1"/>
</dbReference>
<evidence type="ECO:0000256" key="4">
    <source>
        <dbReference type="ARBA" id="ARBA00022692"/>
    </source>
</evidence>
<keyword evidence="8" id="KW-0732">Signal</keyword>
<feature type="signal peptide" evidence="8">
    <location>
        <begin position="1"/>
        <end position="23"/>
    </location>
</feature>
<dbReference type="GeneTree" id="ENSGT00940000160060"/>
<comment type="subcellular location">
    <subcellularLocation>
        <location evidence="1">Cell membrane</location>
        <topology evidence="1">Multi-pass membrane protein</topology>
    </subcellularLocation>
</comment>
<dbReference type="CTD" id="58986"/>
<gene>
    <name evidence="12 13" type="primary">pgap6</name>
</gene>
<feature type="domain" description="EGF-like" evidence="9 10">
    <location>
        <begin position="503"/>
        <end position="514"/>
    </location>
</feature>
<dbReference type="AlphaFoldDB" id="A0A6P8F8Q1"/>
<dbReference type="Pfam" id="PF12036">
    <property type="entry name" value="DUF3522"/>
    <property type="match status" value="1"/>
</dbReference>
<keyword evidence="3" id="KW-1003">Cell membrane</keyword>
<evidence type="ECO:0000313" key="12">
    <source>
        <dbReference type="RefSeq" id="XP_031419532.1"/>
    </source>
</evidence>
<feature type="transmembrane region" description="Helical" evidence="7">
    <location>
        <begin position="530"/>
        <end position="549"/>
    </location>
</feature>
<dbReference type="Proteomes" id="UP000515152">
    <property type="component" value="Chromosome 26"/>
</dbReference>
<name>A0A6P8F8Q1_CLUHA</name>
<reference evidence="12 13" key="1">
    <citation type="submission" date="2025-04" db="UniProtKB">
        <authorList>
            <consortium name="RefSeq"/>
        </authorList>
    </citation>
    <scope>IDENTIFICATION</scope>
</reference>
<evidence type="ECO:0000313" key="11">
    <source>
        <dbReference type="Proteomes" id="UP000515152"/>
    </source>
</evidence>
<dbReference type="InterPro" id="IPR000742">
    <property type="entry name" value="EGF"/>
</dbReference>
<evidence type="ECO:0000259" key="9">
    <source>
        <dbReference type="PROSITE" id="PS00022"/>
    </source>
</evidence>
<keyword evidence="5 7" id="KW-1133">Transmembrane helix</keyword>
<dbReference type="GO" id="GO:0005886">
    <property type="term" value="C:plasma membrane"/>
    <property type="evidence" value="ECO:0007669"/>
    <property type="project" value="UniProtKB-SubCell"/>
</dbReference>
<dbReference type="KEGG" id="char:105893117"/>
<organism evidence="11 12">
    <name type="scientific">Clupea harengus</name>
    <name type="common">Atlantic herring</name>
    <dbReference type="NCBI Taxonomy" id="7950"/>
    <lineage>
        <taxon>Eukaryota</taxon>
        <taxon>Metazoa</taxon>
        <taxon>Chordata</taxon>
        <taxon>Craniata</taxon>
        <taxon>Vertebrata</taxon>
        <taxon>Euteleostomi</taxon>
        <taxon>Actinopterygii</taxon>
        <taxon>Neopterygii</taxon>
        <taxon>Teleostei</taxon>
        <taxon>Clupei</taxon>
        <taxon>Clupeiformes</taxon>
        <taxon>Clupeoidei</taxon>
        <taxon>Clupeidae</taxon>
        <taxon>Clupea</taxon>
    </lineage>
</organism>
<accession>A0A6P8F8Q1</accession>
<feature type="transmembrane region" description="Helical" evidence="7">
    <location>
        <begin position="673"/>
        <end position="694"/>
    </location>
</feature>
<feature type="chain" id="PRO_5044652799" evidence="8">
    <location>
        <begin position="24"/>
        <end position="752"/>
    </location>
</feature>
<dbReference type="PANTHER" id="PTHR14319">
    <property type="entry name" value="FIVE-SPAN TRANSMEMBRANE PROTEIN M83"/>
    <property type="match status" value="1"/>
</dbReference>
<feature type="transmembrane region" description="Helical" evidence="7">
    <location>
        <begin position="638"/>
        <end position="661"/>
    </location>
</feature>
<comment type="similarity">
    <text evidence="2">Belongs to the TMEM8 family.</text>
</comment>
<evidence type="ECO:0000256" key="2">
    <source>
        <dbReference type="ARBA" id="ARBA00005542"/>
    </source>
</evidence>
<feature type="transmembrane region" description="Helical" evidence="7">
    <location>
        <begin position="613"/>
        <end position="632"/>
    </location>
</feature>
<evidence type="ECO:0000256" key="6">
    <source>
        <dbReference type="ARBA" id="ARBA00023136"/>
    </source>
</evidence>
<evidence type="ECO:0000256" key="1">
    <source>
        <dbReference type="ARBA" id="ARBA00004651"/>
    </source>
</evidence>
<keyword evidence="11" id="KW-1185">Reference proteome</keyword>
<evidence type="ECO:0000256" key="3">
    <source>
        <dbReference type="ARBA" id="ARBA00022475"/>
    </source>
</evidence>
<keyword evidence="4 7" id="KW-0812">Transmembrane</keyword>
<evidence type="ECO:0000256" key="5">
    <source>
        <dbReference type="ARBA" id="ARBA00022989"/>
    </source>
</evidence>
<proteinExistence type="inferred from homology"/>
<evidence type="ECO:0000256" key="8">
    <source>
        <dbReference type="SAM" id="SignalP"/>
    </source>
</evidence>
<keyword evidence="6 7" id="KW-0472">Membrane</keyword>
<dbReference type="GeneID" id="105893117"/>
<dbReference type="OrthoDB" id="69646at2759"/>
<dbReference type="RefSeq" id="XP_031419533.1">
    <property type="nucleotide sequence ID" value="XM_031563673.2"/>
</dbReference>
<evidence type="ECO:0000259" key="10">
    <source>
        <dbReference type="PROSITE" id="PS01186"/>
    </source>
</evidence>
<dbReference type="PANTHER" id="PTHR14319:SF7">
    <property type="entry name" value="POST-GPI ATTACHMENT TO PROTEINS FACTOR 6"/>
    <property type="match status" value="1"/>
</dbReference>
<evidence type="ECO:0000313" key="13">
    <source>
        <dbReference type="RefSeq" id="XP_031419533.1"/>
    </source>
</evidence>
<protein>
    <submittedName>
        <fullName evidence="13">Post-GPI attachment to proteins factor 6 isoform X1</fullName>
    </submittedName>
    <submittedName>
        <fullName evidence="12">Post-GPI attachment to proteins factor 6 isoform X2</fullName>
    </submittedName>
</protein>
<sequence>MDARITQCLPCLALFLLLAGCFAEDVTYASAFYSKGPLKLSKFSSFSSARLHHFRVPEDTVLVRWLLTVTRGSGLNCGTQNVTVHFRAGAPPVIDPVGTAFPNQTAVTLAWNLTLSVGARQQQNQTLVNVSSPACGDWFVAAHLPEDDGKIQQKGLPSCFYLFQPQMLIRRAVDTPTLLPNIPLSQTLSSAHTPSILKFFVPEFSTQLAVTIVTCAVEGVARPTCGLGLLIGSASSGRDSRLTYNCSGEGPCTASVSAPPWGTWVQVAVETSLANVTMTFNISANSTVACKPKSAPADFNSNFTVSVSNGTTAPNVSTETSAVARGDSSAGSCILTPAVSREDTDVLSLRFTVADGNLTVPSDPPTLVTFDLNSAATSGGTLNVQISLNRSSVIGGFTSVRACLTPSVPVMALNNSQSCATAFVQGYSLSVDSSVTETALRIPFPEASMWYLTLQTLCNNSSECSNVSAVVGVSVNVSACIDDCGAYGDCRLLRTHSYLYASCACKAGWRGWGCTDGSKALSFSLQLRSVLFLTLSNLLFLPPIILALYRGYLPEAAVYLYNMFFSTFYHACDQPGVTVLCILDYDTLQFCDFLGSCTSVWVTVICMAKLQDLFKYVLFMSGALLIAMAMSLDRHGLWNFLGPLLFALITMVSAWVYRGVGRRQCYPPLWRRWVFYLLPGIALALIGVCVYVFAETDGNYLYTHSLWHVLIATSILFLLPPRDTHTQPWGWTHSLCGYKICKNQKEDLYTVS</sequence>
<dbReference type="InterPro" id="IPR021910">
    <property type="entry name" value="NGX6/PGAP6/MYMK"/>
</dbReference>
<dbReference type="PROSITE" id="PS00022">
    <property type="entry name" value="EGF_1"/>
    <property type="match status" value="1"/>
</dbReference>
<dbReference type="RefSeq" id="XP_031419532.1">
    <property type="nucleotide sequence ID" value="XM_031563672.2"/>
</dbReference>